<dbReference type="PROSITE" id="PS51257">
    <property type="entry name" value="PROKAR_LIPOPROTEIN"/>
    <property type="match status" value="1"/>
</dbReference>
<name>A0A4P2R171_SORCE</name>
<organism evidence="2 3">
    <name type="scientific">Sorangium cellulosum</name>
    <name type="common">Polyangium cellulosum</name>
    <dbReference type="NCBI Taxonomy" id="56"/>
    <lineage>
        <taxon>Bacteria</taxon>
        <taxon>Pseudomonadati</taxon>
        <taxon>Myxococcota</taxon>
        <taxon>Polyangia</taxon>
        <taxon>Polyangiales</taxon>
        <taxon>Polyangiaceae</taxon>
        <taxon>Sorangium</taxon>
    </lineage>
</organism>
<sequence length="514" mass="48498">MRMHTRHWTMVTAALVLGGASCRDFWTQWTDDCELMLTCQYMVQDIDTTPADCVPSENADAVDDACGVFVSSSGSDGNAATKEAPLKTLGAALARAEKGKRRVYACAERFDEAVEVAGSVTIYGGLDCASGWGWVGEQRKTTLTAGAGEIPLVMRGGGGEVNVRVEDVHVQARGIEAGDVTLAGASSIAAVAEEVSVELARCVLEAGEAAAGAEGAAYETSAMGGAEGNSGGEACSAEIVVTGGVKNDCGTPDDPSDDSRGGSGGNGEADTGVPGAPGTPEDLMNGGKGESAAACTDGTAGKEGAAGEPGAGATGLGAIGASGYVGVAGREGTKGSTAQGGGGGGGAKGGAGADKCMLAESAGGASGGSGGAGGCGGAGGRGGGAGGASIALLSLNATVSFEEVTLKTGRGGAGGKGGAGQEGGEGGAGGPGGKKPEGATALKDACAGGAGGKGGVGGPGGGGRGGHAIGIAYKGAMPPTQGATIELGEAGDGGVGADAKGEGAAGVKAEVQAF</sequence>
<accession>A0A4P2R171</accession>
<feature type="region of interest" description="Disordered" evidence="1">
    <location>
        <begin position="408"/>
        <end position="441"/>
    </location>
</feature>
<evidence type="ECO:0000313" key="3">
    <source>
        <dbReference type="Proteomes" id="UP000295497"/>
    </source>
</evidence>
<feature type="compositionally biased region" description="Gly residues" evidence="1">
    <location>
        <begin position="409"/>
        <end position="433"/>
    </location>
</feature>
<feature type="region of interest" description="Disordered" evidence="1">
    <location>
        <begin position="333"/>
        <end position="352"/>
    </location>
</feature>
<reference evidence="2 3" key="1">
    <citation type="submission" date="2015-09" db="EMBL/GenBank/DDBJ databases">
        <title>Sorangium comparison.</title>
        <authorList>
            <person name="Zaburannyi N."/>
            <person name="Bunk B."/>
            <person name="Overmann J."/>
            <person name="Mueller R."/>
        </authorList>
    </citation>
    <scope>NUCLEOTIDE SEQUENCE [LARGE SCALE GENOMIC DNA]</scope>
    <source>
        <strain evidence="2 3">So ce836</strain>
    </source>
</reference>
<evidence type="ECO:0000313" key="2">
    <source>
        <dbReference type="EMBL" id="AUX36667.1"/>
    </source>
</evidence>
<dbReference type="AlphaFoldDB" id="A0A4P2R171"/>
<dbReference type="Proteomes" id="UP000295497">
    <property type="component" value="Chromosome"/>
</dbReference>
<dbReference type="SUPFAM" id="SSF51126">
    <property type="entry name" value="Pectin lyase-like"/>
    <property type="match status" value="1"/>
</dbReference>
<dbReference type="InterPro" id="IPR011050">
    <property type="entry name" value="Pectin_lyase_fold/virulence"/>
</dbReference>
<feature type="region of interest" description="Disordered" evidence="1">
    <location>
        <begin position="246"/>
        <end position="309"/>
    </location>
</feature>
<proteinExistence type="predicted"/>
<protein>
    <submittedName>
        <fullName evidence="2">PGRS family protein</fullName>
    </submittedName>
</protein>
<feature type="compositionally biased region" description="Gly residues" evidence="1">
    <location>
        <begin position="338"/>
        <end position="352"/>
    </location>
</feature>
<dbReference type="EMBL" id="CP012672">
    <property type="protein sequence ID" value="AUX36667.1"/>
    <property type="molecule type" value="Genomic_DNA"/>
</dbReference>
<gene>
    <name evidence="2" type="ORF">SOCE836_088750</name>
</gene>
<evidence type="ECO:0000256" key="1">
    <source>
        <dbReference type="SAM" id="MobiDB-lite"/>
    </source>
</evidence>